<comment type="caution">
    <text evidence="3">The sequence shown here is derived from an EMBL/GenBank/DDBJ whole genome shotgun (WGS) entry which is preliminary data.</text>
</comment>
<feature type="transmembrane region" description="Helical" evidence="2">
    <location>
        <begin position="6"/>
        <end position="27"/>
    </location>
</feature>
<proteinExistence type="predicted"/>
<protein>
    <recommendedName>
        <fullName evidence="5">Periplasmic heavy metal sensor</fullName>
    </recommendedName>
</protein>
<keyword evidence="4" id="KW-1185">Reference proteome</keyword>
<dbReference type="EMBL" id="BAABJJ010000002">
    <property type="protein sequence ID" value="GAA4933437.1"/>
    <property type="molecule type" value="Genomic_DNA"/>
</dbReference>
<keyword evidence="2" id="KW-0812">Transmembrane</keyword>
<dbReference type="Proteomes" id="UP001501302">
    <property type="component" value="Unassembled WGS sequence"/>
</dbReference>
<evidence type="ECO:0000313" key="3">
    <source>
        <dbReference type="EMBL" id="GAA4933437.1"/>
    </source>
</evidence>
<feature type="compositionally biased region" description="Basic and acidic residues" evidence="1">
    <location>
        <begin position="140"/>
        <end position="172"/>
    </location>
</feature>
<feature type="region of interest" description="Disordered" evidence="1">
    <location>
        <begin position="140"/>
        <end position="179"/>
    </location>
</feature>
<evidence type="ECO:0008006" key="5">
    <source>
        <dbReference type="Google" id="ProtNLM"/>
    </source>
</evidence>
<name>A0ABP9G9G4_9FLAO</name>
<evidence type="ECO:0000256" key="2">
    <source>
        <dbReference type="SAM" id="Phobius"/>
    </source>
</evidence>
<sequence length="179" mass="20692">MKKNNLLLYILLIFLIIVNAFFLYNYLGNGEKEDAKGSNRPGNFLVKELGFDELQKEQFRALGKEHHQNMRGLSEGIRVLKDDLFKGLSDASLMNVNIDSIATLIGEKEKAKDLEVFRHFRSVQELCNDKQKEKFSKIINDALRKGDRNQRPPRREGTNRHRPPHLGERDGNRPPPPKQ</sequence>
<accession>A0ABP9G9G4</accession>
<keyword evidence="2" id="KW-0472">Membrane</keyword>
<evidence type="ECO:0000313" key="4">
    <source>
        <dbReference type="Proteomes" id="UP001501302"/>
    </source>
</evidence>
<gene>
    <name evidence="3" type="ORF">GCM10023314_02370</name>
</gene>
<dbReference type="Gene3D" id="1.20.120.1490">
    <property type="match status" value="1"/>
</dbReference>
<reference evidence="4" key="1">
    <citation type="journal article" date="2019" name="Int. J. Syst. Evol. Microbiol.">
        <title>The Global Catalogue of Microorganisms (GCM) 10K type strain sequencing project: providing services to taxonomists for standard genome sequencing and annotation.</title>
        <authorList>
            <consortium name="The Broad Institute Genomics Platform"/>
            <consortium name="The Broad Institute Genome Sequencing Center for Infectious Disease"/>
            <person name="Wu L."/>
            <person name="Ma J."/>
        </authorList>
    </citation>
    <scope>NUCLEOTIDE SEQUENCE [LARGE SCALE GENOMIC DNA]</scope>
    <source>
        <strain evidence="4">JCM 18285</strain>
    </source>
</reference>
<evidence type="ECO:0000256" key="1">
    <source>
        <dbReference type="SAM" id="MobiDB-lite"/>
    </source>
</evidence>
<keyword evidence="2" id="KW-1133">Transmembrane helix</keyword>
<organism evidence="3 4">
    <name type="scientific">Algibacter agarivorans</name>
    <dbReference type="NCBI Taxonomy" id="1109741"/>
    <lineage>
        <taxon>Bacteria</taxon>
        <taxon>Pseudomonadati</taxon>
        <taxon>Bacteroidota</taxon>
        <taxon>Flavobacteriia</taxon>
        <taxon>Flavobacteriales</taxon>
        <taxon>Flavobacteriaceae</taxon>
        <taxon>Algibacter</taxon>
    </lineage>
</organism>
<dbReference type="RefSeq" id="WP_345189676.1">
    <property type="nucleotide sequence ID" value="NZ_BAABJJ010000002.1"/>
</dbReference>